<keyword evidence="2" id="KW-0648">Protein biosynthesis</keyword>
<evidence type="ECO:0000256" key="2">
    <source>
        <dbReference type="ARBA" id="ARBA00022917"/>
    </source>
</evidence>
<organism evidence="6 7">
    <name type="scientific">Geodia barretti</name>
    <name type="common">Barrett's horny sponge</name>
    <dbReference type="NCBI Taxonomy" id="519541"/>
    <lineage>
        <taxon>Eukaryota</taxon>
        <taxon>Metazoa</taxon>
        <taxon>Porifera</taxon>
        <taxon>Demospongiae</taxon>
        <taxon>Heteroscleromorpha</taxon>
        <taxon>Tetractinellida</taxon>
        <taxon>Astrophorina</taxon>
        <taxon>Geodiidae</taxon>
        <taxon>Geodia</taxon>
    </lineage>
</organism>
<dbReference type="GO" id="GO:0005829">
    <property type="term" value="C:cytosol"/>
    <property type="evidence" value="ECO:0007669"/>
    <property type="project" value="TreeGrafter"/>
</dbReference>
<dbReference type="PROSITE" id="PS51722">
    <property type="entry name" value="G_TR_2"/>
    <property type="match status" value="1"/>
</dbReference>
<evidence type="ECO:0000313" key="6">
    <source>
        <dbReference type="EMBL" id="CAI8058156.1"/>
    </source>
</evidence>
<dbReference type="Proteomes" id="UP001174909">
    <property type="component" value="Unassembled WGS sequence"/>
</dbReference>
<evidence type="ECO:0000256" key="4">
    <source>
        <dbReference type="SAM" id="SignalP"/>
    </source>
</evidence>
<feature type="chain" id="PRO_5041299373" evidence="4">
    <location>
        <begin position="24"/>
        <end position="130"/>
    </location>
</feature>
<dbReference type="SUPFAM" id="SSF52540">
    <property type="entry name" value="P-loop containing nucleoside triphosphate hydrolases"/>
    <property type="match status" value="1"/>
</dbReference>
<reference evidence="6" key="1">
    <citation type="submission" date="2023-03" db="EMBL/GenBank/DDBJ databases">
        <authorList>
            <person name="Steffen K."/>
            <person name="Cardenas P."/>
        </authorList>
    </citation>
    <scope>NUCLEOTIDE SEQUENCE</scope>
</reference>
<dbReference type="Pfam" id="PF00009">
    <property type="entry name" value="GTP_EFTU"/>
    <property type="match status" value="1"/>
</dbReference>
<dbReference type="EMBL" id="CASHTH010004493">
    <property type="protein sequence ID" value="CAI8058156.1"/>
    <property type="molecule type" value="Genomic_DNA"/>
</dbReference>
<evidence type="ECO:0000256" key="3">
    <source>
        <dbReference type="ARBA" id="ARBA00023134"/>
    </source>
</evidence>
<dbReference type="AlphaFoldDB" id="A0AA35U2V2"/>
<evidence type="ECO:0000313" key="7">
    <source>
        <dbReference type="Proteomes" id="UP001174909"/>
    </source>
</evidence>
<dbReference type="InterPro" id="IPR000795">
    <property type="entry name" value="T_Tr_GTP-bd_dom"/>
</dbReference>
<sequence length="130" mass="14281">MATMLNGAAVMDAALLLIAGNESCPQPQTSEHLAAIEIMKLKHILILQNKIDLIRDTQAKDQYQEILKFVQGTVAEGAPVIPISAQLKYNIEVVCEYVTKNIPIPLRDFTSEPRLIGEGRGGEGVRKKKV</sequence>
<keyword evidence="7" id="KW-1185">Reference proteome</keyword>
<dbReference type="GO" id="GO:0003743">
    <property type="term" value="F:translation initiation factor activity"/>
    <property type="evidence" value="ECO:0007669"/>
    <property type="project" value="UniProtKB-KW"/>
</dbReference>
<comment type="caution">
    <text evidence="6">The sequence shown here is derived from an EMBL/GenBank/DDBJ whole genome shotgun (WGS) entry which is preliminary data.</text>
</comment>
<dbReference type="Gene3D" id="3.40.50.300">
    <property type="entry name" value="P-loop containing nucleotide triphosphate hydrolases"/>
    <property type="match status" value="1"/>
</dbReference>
<feature type="signal peptide" evidence="4">
    <location>
        <begin position="1"/>
        <end position="23"/>
    </location>
</feature>
<feature type="non-terminal residue" evidence="6">
    <location>
        <position position="1"/>
    </location>
</feature>
<gene>
    <name evidence="6" type="ORF">GBAR_LOCUS31614</name>
</gene>
<dbReference type="GO" id="GO:0001731">
    <property type="term" value="P:formation of translation preinitiation complex"/>
    <property type="evidence" value="ECO:0007669"/>
    <property type="project" value="TreeGrafter"/>
</dbReference>
<dbReference type="GO" id="GO:0003924">
    <property type="term" value="F:GTPase activity"/>
    <property type="evidence" value="ECO:0007669"/>
    <property type="project" value="InterPro"/>
</dbReference>
<evidence type="ECO:0000259" key="5">
    <source>
        <dbReference type="PROSITE" id="PS51722"/>
    </source>
</evidence>
<keyword evidence="6" id="KW-0396">Initiation factor</keyword>
<feature type="domain" description="Tr-type G" evidence="5">
    <location>
        <begin position="1"/>
        <end position="106"/>
    </location>
</feature>
<name>A0AA35U2V2_GEOBA</name>
<dbReference type="InterPro" id="IPR027417">
    <property type="entry name" value="P-loop_NTPase"/>
</dbReference>
<accession>A0AA35U2V2</accession>
<dbReference type="PANTHER" id="PTHR42854:SF3">
    <property type="entry name" value="EUKARYOTIC TRANSLATION INITIATION FACTOR 2 SUBUNIT 3-RELATED"/>
    <property type="match status" value="1"/>
</dbReference>
<keyword evidence="3" id="KW-0342">GTP-binding</keyword>
<proteinExistence type="predicted"/>
<dbReference type="PANTHER" id="PTHR42854">
    <property type="entry name" value="EUKARYOTIC TRANSLATION INITIATION FACTOR 2 SUBUNIT 3 FAMILY MEMBER"/>
    <property type="match status" value="1"/>
</dbReference>
<dbReference type="GO" id="GO:0005850">
    <property type="term" value="C:eukaryotic translation initiation factor 2 complex"/>
    <property type="evidence" value="ECO:0007669"/>
    <property type="project" value="TreeGrafter"/>
</dbReference>
<keyword evidence="1" id="KW-0547">Nucleotide-binding</keyword>
<dbReference type="GO" id="GO:0000049">
    <property type="term" value="F:tRNA binding"/>
    <property type="evidence" value="ECO:0007669"/>
    <property type="project" value="TreeGrafter"/>
</dbReference>
<dbReference type="InterPro" id="IPR050543">
    <property type="entry name" value="eIF2G"/>
</dbReference>
<dbReference type="GO" id="GO:0005525">
    <property type="term" value="F:GTP binding"/>
    <property type="evidence" value="ECO:0007669"/>
    <property type="project" value="UniProtKB-KW"/>
</dbReference>
<keyword evidence="4" id="KW-0732">Signal</keyword>
<evidence type="ECO:0000256" key="1">
    <source>
        <dbReference type="ARBA" id="ARBA00022741"/>
    </source>
</evidence>
<protein>
    <submittedName>
        <fullName evidence="6">Eukaryotic translation initiation factor 2 subunit 3, Y-linked</fullName>
    </submittedName>
</protein>